<evidence type="ECO:0000259" key="2">
    <source>
        <dbReference type="PROSITE" id="PS50118"/>
    </source>
</evidence>
<evidence type="ECO:0000313" key="4">
    <source>
        <dbReference type="Proteomes" id="UP000297245"/>
    </source>
</evidence>
<dbReference type="GO" id="GO:0003677">
    <property type="term" value="F:DNA binding"/>
    <property type="evidence" value="ECO:0007669"/>
    <property type="project" value="UniProtKB-UniRule"/>
</dbReference>
<evidence type="ECO:0000313" key="3">
    <source>
        <dbReference type="EMBL" id="THU93903.1"/>
    </source>
</evidence>
<feature type="domain" description="HMG box" evidence="2">
    <location>
        <begin position="136"/>
        <end position="209"/>
    </location>
</feature>
<keyword evidence="1" id="KW-0238">DNA-binding</keyword>
<feature type="DNA-binding region" description="HMG box" evidence="1">
    <location>
        <begin position="136"/>
        <end position="209"/>
    </location>
</feature>
<dbReference type="AlphaFoldDB" id="A0A4S8LXH5"/>
<dbReference type="SUPFAM" id="SSF47095">
    <property type="entry name" value="HMG-box"/>
    <property type="match status" value="1"/>
</dbReference>
<keyword evidence="4" id="KW-1185">Reference proteome</keyword>
<dbReference type="Gene3D" id="1.10.30.10">
    <property type="entry name" value="High mobility group box domain"/>
    <property type="match status" value="1"/>
</dbReference>
<evidence type="ECO:0000256" key="1">
    <source>
        <dbReference type="PROSITE-ProRule" id="PRU00267"/>
    </source>
</evidence>
<keyword evidence="1" id="KW-0539">Nucleus</keyword>
<dbReference type="GO" id="GO:0005634">
    <property type="term" value="C:nucleus"/>
    <property type="evidence" value="ECO:0007669"/>
    <property type="project" value="UniProtKB-UniRule"/>
</dbReference>
<gene>
    <name evidence="3" type="ORF">K435DRAFT_799359</name>
</gene>
<accession>A0A4S8LXH5</accession>
<protein>
    <recommendedName>
        <fullName evidence="2">HMG box domain-containing protein</fullName>
    </recommendedName>
</protein>
<name>A0A4S8LXH5_DENBC</name>
<dbReference type="Proteomes" id="UP000297245">
    <property type="component" value="Unassembled WGS sequence"/>
</dbReference>
<dbReference type="EMBL" id="ML179237">
    <property type="protein sequence ID" value="THU93903.1"/>
    <property type="molecule type" value="Genomic_DNA"/>
</dbReference>
<dbReference type="InterPro" id="IPR009071">
    <property type="entry name" value="HMG_box_dom"/>
</dbReference>
<dbReference type="InterPro" id="IPR036910">
    <property type="entry name" value="HMG_box_dom_sf"/>
</dbReference>
<proteinExistence type="predicted"/>
<reference evidence="3 4" key="1">
    <citation type="journal article" date="2019" name="Nat. Ecol. Evol.">
        <title>Megaphylogeny resolves global patterns of mushroom evolution.</title>
        <authorList>
            <person name="Varga T."/>
            <person name="Krizsan K."/>
            <person name="Foldi C."/>
            <person name="Dima B."/>
            <person name="Sanchez-Garcia M."/>
            <person name="Sanchez-Ramirez S."/>
            <person name="Szollosi G.J."/>
            <person name="Szarkandi J.G."/>
            <person name="Papp V."/>
            <person name="Albert L."/>
            <person name="Andreopoulos W."/>
            <person name="Angelini C."/>
            <person name="Antonin V."/>
            <person name="Barry K.W."/>
            <person name="Bougher N.L."/>
            <person name="Buchanan P."/>
            <person name="Buyck B."/>
            <person name="Bense V."/>
            <person name="Catcheside P."/>
            <person name="Chovatia M."/>
            <person name="Cooper J."/>
            <person name="Damon W."/>
            <person name="Desjardin D."/>
            <person name="Finy P."/>
            <person name="Geml J."/>
            <person name="Haridas S."/>
            <person name="Hughes K."/>
            <person name="Justo A."/>
            <person name="Karasinski D."/>
            <person name="Kautmanova I."/>
            <person name="Kiss B."/>
            <person name="Kocsube S."/>
            <person name="Kotiranta H."/>
            <person name="LaButti K.M."/>
            <person name="Lechner B.E."/>
            <person name="Liimatainen K."/>
            <person name="Lipzen A."/>
            <person name="Lukacs Z."/>
            <person name="Mihaltcheva S."/>
            <person name="Morgado L.N."/>
            <person name="Niskanen T."/>
            <person name="Noordeloos M.E."/>
            <person name="Ohm R.A."/>
            <person name="Ortiz-Santana B."/>
            <person name="Ovrebo C."/>
            <person name="Racz N."/>
            <person name="Riley R."/>
            <person name="Savchenko A."/>
            <person name="Shiryaev A."/>
            <person name="Soop K."/>
            <person name="Spirin V."/>
            <person name="Szebenyi C."/>
            <person name="Tomsovsky M."/>
            <person name="Tulloss R.E."/>
            <person name="Uehling J."/>
            <person name="Grigoriev I.V."/>
            <person name="Vagvolgyi C."/>
            <person name="Papp T."/>
            <person name="Martin F.M."/>
            <person name="Miettinen O."/>
            <person name="Hibbett D.S."/>
            <person name="Nagy L.G."/>
        </authorList>
    </citation>
    <scope>NUCLEOTIDE SEQUENCE [LARGE SCALE GENOMIC DNA]</scope>
    <source>
        <strain evidence="3 4">CBS 962.96</strain>
    </source>
</reference>
<organism evidence="3 4">
    <name type="scientific">Dendrothele bispora (strain CBS 962.96)</name>
    <dbReference type="NCBI Taxonomy" id="1314807"/>
    <lineage>
        <taxon>Eukaryota</taxon>
        <taxon>Fungi</taxon>
        <taxon>Dikarya</taxon>
        <taxon>Basidiomycota</taxon>
        <taxon>Agaricomycotina</taxon>
        <taxon>Agaricomycetes</taxon>
        <taxon>Agaricomycetidae</taxon>
        <taxon>Agaricales</taxon>
        <taxon>Agaricales incertae sedis</taxon>
        <taxon>Dendrothele</taxon>
    </lineage>
</organism>
<sequence length="316" mass="35657">MYTVYISLCEAETAEEGLKLRLGCSHSAVSLSTNSKGPDPGCTSGPEKRVLPKDYYNGIAGDSRNVSTGNTWPTKWDQTPVQNRTSLTWLQLYKNLFIAFSHALPPHSVSITSVMSSHHTRDIQSRSLESSTDRIRKRSPGAFLLFRSDYYKRIRLSPSASGSTLPAKRRPRVIVREWRGLSTEERHRWKCLARRLPSERNDTDLNDFESDGSHGNAANDVGGMAGDLSSVAEYPGGRSRNFGNIRVYKEQVNQTINGRNVENSGLFIEGNLTMNCHWRDIVSFFLIFLSKILIEMPHPREILRVRGWPSTVIQDQ</sequence>
<dbReference type="PROSITE" id="PS50118">
    <property type="entry name" value="HMG_BOX_2"/>
    <property type="match status" value="1"/>
</dbReference>